<dbReference type="HOGENOM" id="CLU_056083_3_0_12"/>
<name>I4B3X3_TURPD</name>
<dbReference type="OrthoDB" id="9814939at2"/>
<dbReference type="InterPro" id="IPR011051">
    <property type="entry name" value="RmlC_Cupin_sf"/>
</dbReference>
<dbReference type="SUPFAM" id="SSF51182">
    <property type="entry name" value="RmlC-like cupins"/>
    <property type="match status" value="1"/>
</dbReference>
<accession>I4B3X3</accession>
<keyword evidence="2" id="KW-1185">Reference proteome</keyword>
<dbReference type="InterPro" id="IPR044697">
    <property type="entry name" value="UGlyAH_cupin_C"/>
</dbReference>
<dbReference type="Proteomes" id="UP000006048">
    <property type="component" value="Chromosome"/>
</dbReference>
<reference evidence="1 2" key="1">
    <citation type="submission" date="2012-06" db="EMBL/GenBank/DDBJ databases">
        <title>The complete chromosome of genome of Turneriella parva DSM 21527.</title>
        <authorList>
            <consortium name="US DOE Joint Genome Institute (JGI-PGF)"/>
            <person name="Lucas S."/>
            <person name="Han J."/>
            <person name="Lapidus A."/>
            <person name="Bruce D."/>
            <person name="Goodwin L."/>
            <person name="Pitluck S."/>
            <person name="Peters L."/>
            <person name="Kyrpides N."/>
            <person name="Mavromatis K."/>
            <person name="Ivanova N."/>
            <person name="Mikhailova N."/>
            <person name="Chertkov O."/>
            <person name="Detter J.C."/>
            <person name="Tapia R."/>
            <person name="Han C."/>
            <person name="Land M."/>
            <person name="Hauser L."/>
            <person name="Markowitz V."/>
            <person name="Cheng J.-F."/>
            <person name="Hugenholtz P."/>
            <person name="Woyke T."/>
            <person name="Wu D."/>
            <person name="Gronow S."/>
            <person name="Wellnitz S."/>
            <person name="Brambilla E."/>
            <person name="Klenk H.-P."/>
            <person name="Eisen J.A."/>
        </authorList>
    </citation>
    <scope>NUCLEOTIDE SEQUENCE [LARGE SCALE GENOMIC DNA]</scope>
    <source>
        <strain evidence="2">ATCC BAA-1111 / DSM 21527 / NCTC 11395 / H</strain>
    </source>
</reference>
<organism evidence="1 2">
    <name type="scientific">Turneriella parva (strain ATCC BAA-1111 / DSM 21527 / NCTC 11395 / H)</name>
    <name type="common">Leptospira parva</name>
    <dbReference type="NCBI Taxonomy" id="869212"/>
    <lineage>
        <taxon>Bacteria</taxon>
        <taxon>Pseudomonadati</taxon>
        <taxon>Spirochaetota</taxon>
        <taxon>Spirochaetia</taxon>
        <taxon>Leptospirales</taxon>
        <taxon>Leptospiraceae</taxon>
        <taxon>Turneriella</taxon>
    </lineage>
</organism>
<dbReference type="NCBIfam" id="TIGR03214">
    <property type="entry name" value="ura-cupin"/>
    <property type="match status" value="1"/>
</dbReference>
<dbReference type="RefSeq" id="WP_014802495.1">
    <property type="nucleotide sequence ID" value="NC_018020.1"/>
</dbReference>
<dbReference type="InterPro" id="IPR017627">
    <property type="entry name" value="UGHY"/>
</dbReference>
<dbReference type="GO" id="GO:0071522">
    <property type="term" value="F:ureidoglycine aminohydrolase activity"/>
    <property type="evidence" value="ECO:0007669"/>
    <property type="project" value="InterPro"/>
</dbReference>
<evidence type="ECO:0008006" key="3">
    <source>
        <dbReference type="Google" id="ProtNLM"/>
    </source>
</evidence>
<proteinExistence type="predicted"/>
<dbReference type="Gene3D" id="2.60.120.10">
    <property type="entry name" value="Jelly Rolls"/>
    <property type="match status" value="2"/>
</dbReference>
<gene>
    <name evidence="1" type="ordered locus">Turpa_1332</name>
</gene>
<protein>
    <recommendedName>
        <fullName evidence="3">Cupin 2 conserved barrel domain protein</fullName>
    </recommendedName>
</protein>
<evidence type="ECO:0000313" key="2">
    <source>
        <dbReference type="Proteomes" id="UP000006048"/>
    </source>
</evidence>
<evidence type="ECO:0000313" key="1">
    <source>
        <dbReference type="EMBL" id="AFM11980.1"/>
    </source>
</evidence>
<dbReference type="PATRIC" id="fig|869212.3.peg.1322"/>
<dbReference type="EMBL" id="CP002959">
    <property type="protein sequence ID" value="AFM11980.1"/>
    <property type="molecule type" value="Genomic_DNA"/>
</dbReference>
<dbReference type="InterPro" id="IPR014710">
    <property type="entry name" value="RmlC-like_jellyroll"/>
</dbReference>
<dbReference type="PANTHER" id="PTHR34571:SF1">
    <property type="entry name" value="(S)-UREIDOGLYCINE AMINOHYDROLASE"/>
    <property type="match status" value="1"/>
</dbReference>
<dbReference type="STRING" id="869212.Turpa_1332"/>
<dbReference type="AlphaFoldDB" id="I4B3X3"/>
<dbReference type="PANTHER" id="PTHR34571">
    <property type="entry name" value="(S)-UREIDOGLYCINE AMINOHYDROLASE"/>
    <property type="match status" value="1"/>
</dbReference>
<dbReference type="KEGG" id="tpx:Turpa_1332"/>
<sequence>MTPLHTALTRSRITSDHALITPESHVQLSPPGWEKASVVYFISPQMGANFTMFMGTFEAGGSVKRNLGDNEILGYVLEGEGDLATSQNSSLKEGSFFFLPPATEFTVKAKQQSRVLFFEKMYEPLAGVNPPLAIISHESKITKEPFLGDPGALLQVLMPMSADFDMGVNIFEFAPGGTLPNVENHYMEHGLYVLQGQGVYRLSESWYPVHKDDAIWMAPYCLQWFVASGKQSTKYIYYKDMNRPPLTGS</sequence>
<dbReference type="CDD" id="cd02212">
    <property type="entry name" value="cupin_UGlyAH_C"/>
    <property type="match status" value="1"/>
</dbReference>